<dbReference type="SUPFAM" id="SSF52540">
    <property type="entry name" value="P-loop containing nucleoside triphosphate hydrolases"/>
    <property type="match status" value="1"/>
</dbReference>
<accession>A0A2A4IBA7</accession>
<gene>
    <name evidence="1" type="ORF">COA07_02615</name>
</gene>
<evidence type="ECO:0000313" key="2">
    <source>
        <dbReference type="Proteomes" id="UP000218323"/>
    </source>
</evidence>
<sequence length="331" mass="34629">MTRLRGQDAAIEAFLSASAGGTIHHAWLLAGPQGIGKASFARTVALRLLAEGMTPGALPPGLSVPDTHQAAHLFAAGTHPDYRELRRLPKKDSGKGGSDEELARSITIDQVRGLGPFLGTAPSMSPRRVIVMDAADDLERPGASNALLKNLEEPPAGTVFLLVSHAPGRLLPTIRSRCRVLRFDPLGDADMAAVLRDVMPDADEVEIAALVRAGGGSPGRAMGYAGLDLAGIDTALTAIGRDGDPANARRAGLAKVLSPKAAQARYEAFLDRVPTVIAQMAAMRHGEDLRRALDAYDEARGIAAAARGLSLDAQGTVYELAGVVARLAPRP</sequence>
<organism evidence="1 2">
    <name type="scientific">Sphingomonas adhaesiva</name>
    <dbReference type="NCBI Taxonomy" id="28212"/>
    <lineage>
        <taxon>Bacteria</taxon>
        <taxon>Pseudomonadati</taxon>
        <taxon>Pseudomonadota</taxon>
        <taxon>Alphaproteobacteria</taxon>
        <taxon>Sphingomonadales</taxon>
        <taxon>Sphingomonadaceae</taxon>
        <taxon>Sphingomonas</taxon>
    </lineage>
</organism>
<dbReference type="RefSeq" id="WP_066707500.1">
    <property type="nucleotide sequence ID" value="NZ_JBHIWA010000002.1"/>
</dbReference>
<evidence type="ECO:0000313" key="1">
    <source>
        <dbReference type="EMBL" id="PCG15881.1"/>
    </source>
</evidence>
<dbReference type="EMBL" id="NWVC01000001">
    <property type="protein sequence ID" value="PCG15881.1"/>
    <property type="molecule type" value="Genomic_DNA"/>
</dbReference>
<dbReference type="GO" id="GO:0006261">
    <property type="term" value="P:DNA-templated DNA replication"/>
    <property type="evidence" value="ECO:0007669"/>
    <property type="project" value="TreeGrafter"/>
</dbReference>
<name>A0A2A4IBA7_9SPHN</name>
<protein>
    <submittedName>
        <fullName evidence="1">DNA polymerase III subunit delta</fullName>
    </submittedName>
</protein>
<dbReference type="Gene3D" id="3.40.50.300">
    <property type="entry name" value="P-loop containing nucleotide triphosphate hydrolases"/>
    <property type="match status" value="1"/>
</dbReference>
<reference evidence="1 2" key="1">
    <citation type="submission" date="2017-09" db="EMBL/GenBank/DDBJ databases">
        <title>Sphingomonas adhaesiva DSM 7418, whole genome shotgun sequence.</title>
        <authorList>
            <person name="Feng G."/>
            <person name="Zhu H."/>
        </authorList>
    </citation>
    <scope>NUCLEOTIDE SEQUENCE [LARGE SCALE GENOMIC DNA]</scope>
    <source>
        <strain evidence="1 2">DSM 7418</strain>
    </source>
</reference>
<dbReference type="PANTHER" id="PTHR11669:SF8">
    <property type="entry name" value="DNA POLYMERASE III SUBUNIT DELTA"/>
    <property type="match status" value="1"/>
</dbReference>
<dbReference type="InterPro" id="IPR027417">
    <property type="entry name" value="P-loop_NTPase"/>
</dbReference>
<dbReference type="Proteomes" id="UP000218323">
    <property type="component" value="Unassembled WGS sequence"/>
</dbReference>
<dbReference type="Pfam" id="PF13177">
    <property type="entry name" value="DNA_pol3_delta2"/>
    <property type="match status" value="1"/>
</dbReference>
<dbReference type="InterPro" id="IPR050238">
    <property type="entry name" value="DNA_Rep/Repair_Clamp_Loader"/>
</dbReference>
<dbReference type="AlphaFoldDB" id="A0A2A4IBA7"/>
<comment type="caution">
    <text evidence="1">The sequence shown here is derived from an EMBL/GenBank/DDBJ whole genome shotgun (WGS) entry which is preliminary data.</text>
</comment>
<dbReference type="GO" id="GO:0009360">
    <property type="term" value="C:DNA polymerase III complex"/>
    <property type="evidence" value="ECO:0007669"/>
    <property type="project" value="TreeGrafter"/>
</dbReference>
<keyword evidence="2" id="KW-1185">Reference proteome</keyword>
<proteinExistence type="predicted"/>
<dbReference type="PANTHER" id="PTHR11669">
    <property type="entry name" value="REPLICATION FACTOR C / DNA POLYMERASE III GAMMA-TAU SUBUNIT"/>
    <property type="match status" value="1"/>
</dbReference>